<dbReference type="Gene3D" id="3.20.20.140">
    <property type="entry name" value="Metal-dependent hydrolases"/>
    <property type="match status" value="1"/>
</dbReference>
<gene>
    <name evidence="2" type="ORF">BDY17DRAFT_281736</name>
</gene>
<proteinExistence type="predicted"/>
<dbReference type="Proteomes" id="UP000799767">
    <property type="component" value="Unassembled WGS sequence"/>
</dbReference>
<dbReference type="InterPro" id="IPR011059">
    <property type="entry name" value="Metal-dep_hydrolase_composite"/>
</dbReference>
<keyword evidence="2" id="KW-0378">Hydrolase</keyword>
<dbReference type="EMBL" id="MU001636">
    <property type="protein sequence ID" value="KAF2482663.1"/>
    <property type="molecule type" value="Genomic_DNA"/>
</dbReference>
<dbReference type="RefSeq" id="XP_033589233.1">
    <property type="nucleotide sequence ID" value="XM_033732061.1"/>
</dbReference>
<reference evidence="2" key="1">
    <citation type="journal article" date="2020" name="Stud. Mycol.">
        <title>101 Dothideomycetes genomes: a test case for predicting lifestyles and emergence of pathogens.</title>
        <authorList>
            <person name="Haridas S."/>
            <person name="Albert R."/>
            <person name="Binder M."/>
            <person name="Bloem J."/>
            <person name="Labutti K."/>
            <person name="Salamov A."/>
            <person name="Andreopoulos B."/>
            <person name="Baker S."/>
            <person name="Barry K."/>
            <person name="Bills G."/>
            <person name="Bluhm B."/>
            <person name="Cannon C."/>
            <person name="Castanera R."/>
            <person name="Culley D."/>
            <person name="Daum C."/>
            <person name="Ezra D."/>
            <person name="Gonzalez J."/>
            <person name="Henrissat B."/>
            <person name="Kuo A."/>
            <person name="Liang C."/>
            <person name="Lipzen A."/>
            <person name="Lutzoni F."/>
            <person name="Magnuson J."/>
            <person name="Mondo S."/>
            <person name="Nolan M."/>
            <person name="Ohm R."/>
            <person name="Pangilinan J."/>
            <person name="Park H.-J."/>
            <person name="Ramirez L."/>
            <person name="Alfaro M."/>
            <person name="Sun H."/>
            <person name="Tritt A."/>
            <person name="Yoshinaga Y."/>
            <person name="Zwiers L.-H."/>
            <person name="Turgeon B."/>
            <person name="Goodwin S."/>
            <person name="Spatafora J."/>
            <person name="Crous P."/>
            <person name="Grigoriev I."/>
        </authorList>
    </citation>
    <scope>NUCLEOTIDE SEQUENCE</scope>
    <source>
        <strain evidence="2">CBS 113389</strain>
    </source>
</reference>
<dbReference type="InterPro" id="IPR032466">
    <property type="entry name" value="Metal_Hydrolase"/>
</dbReference>
<dbReference type="PANTHER" id="PTHR43135">
    <property type="entry name" value="ALPHA-D-RIBOSE 1-METHYLPHOSPHONATE 5-TRIPHOSPHATE DIPHOSPHATASE"/>
    <property type="match status" value="1"/>
</dbReference>
<dbReference type="InterPro" id="IPR006680">
    <property type="entry name" value="Amidohydro-rel"/>
</dbReference>
<sequence>MCDWIVVPRPLAEKTHQATGLFASCLLPGRGKPLRNQAVISEKGKIVYVGACTSIPAEYAKVDLQHVPVLMPGMWECHAHFFGASPKRPIDMQNMALGNPIEAGARNARALKDTLYAGFTSCVDLGGYAPELQNVIDEGLLLGPTLYGAGAAISMTGGHGDVFEVSYASARQRLSVNAPGADAGMSGVILADGLEECRKAVRLNLRRRAKIIKVLTSGGITSRDDDPMLQQFSDEELETIVSEASRMGLVCAAHAVGKAGILAAIRAGFKVIEHDSFGDDEVYEEMKKHDVMLVATITPIRSILDNEDKYPREMFEKAKVVAQAHLKAYKDAIKAGVKCAIGSDLFGGIGTVLSPGLNGGEVVYAVEAGMTPLKAIEAATANGPESLGRQGPKSGQIRVGYDADFIALSQNPLDDMEVLRSPKNITHIWKSGKLVKAPGLDPWEALDR</sequence>
<dbReference type="CDD" id="cd01299">
    <property type="entry name" value="Met_dep_hydrolase_A"/>
    <property type="match status" value="1"/>
</dbReference>
<feature type="domain" description="Amidohydrolase-related" evidence="1">
    <location>
        <begin position="69"/>
        <end position="435"/>
    </location>
</feature>
<evidence type="ECO:0000259" key="1">
    <source>
        <dbReference type="Pfam" id="PF01979"/>
    </source>
</evidence>
<dbReference type="GO" id="GO:0016810">
    <property type="term" value="F:hydrolase activity, acting on carbon-nitrogen (but not peptide) bonds"/>
    <property type="evidence" value="ECO:0007669"/>
    <property type="project" value="InterPro"/>
</dbReference>
<dbReference type="PANTHER" id="PTHR43135:SF3">
    <property type="entry name" value="ALPHA-D-RIBOSE 1-METHYLPHOSPHONATE 5-TRIPHOSPHATE DIPHOSPHATASE"/>
    <property type="match status" value="1"/>
</dbReference>
<evidence type="ECO:0000313" key="2">
    <source>
        <dbReference type="EMBL" id="KAF2482663.1"/>
    </source>
</evidence>
<organism evidence="2 3">
    <name type="scientific">Neohortaea acidophila</name>
    <dbReference type="NCBI Taxonomy" id="245834"/>
    <lineage>
        <taxon>Eukaryota</taxon>
        <taxon>Fungi</taxon>
        <taxon>Dikarya</taxon>
        <taxon>Ascomycota</taxon>
        <taxon>Pezizomycotina</taxon>
        <taxon>Dothideomycetes</taxon>
        <taxon>Dothideomycetidae</taxon>
        <taxon>Mycosphaerellales</taxon>
        <taxon>Teratosphaeriaceae</taxon>
        <taxon>Neohortaea</taxon>
    </lineage>
</organism>
<protein>
    <submittedName>
        <fullName evidence="2">Amidohydrolase</fullName>
    </submittedName>
</protein>
<dbReference type="SUPFAM" id="SSF51556">
    <property type="entry name" value="Metallo-dependent hydrolases"/>
    <property type="match status" value="1"/>
</dbReference>
<dbReference type="Pfam" id="PF01979">
    <property type="entry name" value="Amidohydro_1"/>
    <property type="match status" value="1"/>
</dbReference>
<dbReference type="InterPro" id="IPR051781">
    <property type="entry name" value="Metallo-dep_Hydrolase"/>
</dbReference>
<dbReference type="OrthoDB" id="194468at2759"/>
<dbReference type="InterPro" id="IPR057744">
    <property type="entry name" value="OTAase-like"/>
</dbReference>
<accession>A0A6A6PT47</accession>
<keyword evidence="3" id="KW-1185">Reference proteome</keyword>
<dbReference type="AlphaFoldDB" id="A0A6A6PT47"/>
<dbReference type="Gene3D" id="2.30.40.10">
    <property type="entry name" value="Urease, subunit C, domain 1"/>
    <property type="match status" value="1"/>
</dbReference>
<dbReference type="GeneID" id="54473063"/>
<name>A0A6A6PT47_9PEZI</name>
<dbReference type="SUPFAM" id="SSF51338">
    <property type="entry name" value="Composite domain of metallo-dependent hydrolases"/>
    <property type="match status" value="1"/>
</dbReference>
<evidence type="ECO:0000313" key="3">
    <source>
        <dbReference type="Proteomes" id="UP000799767"/>
    </source>
</evidence>